<evidence type="ECO:0000313" key="1">
    <source>
        <dbReference type="EMBL" id="EHQ90391.1"/>
    </source>
</evidence>
<dbReference type="STRING" id="768710.DesyoDRAFT_3366"/>
<sequence>MTRKPCTTRCLYGSEGRCSLEHILGERGPNCPHYEEGFILSRGRI</sequence>
<proteinExistence type="predicted"/>
<dbReference type="AlphaFoldDB" id="H5Y5E1"/>
<reference evidence="1 2" key="1">
    <citation type="submission" date="2011-11" db="EMBL/GenBank/DDBJ databases">
        <title>The Noncontiguous Finished genome of Desulfosporosinus youngiae DSM 17734.</title>
        <authorList>
            <consortium name="US DOE Joint Genome Institute (JGI-PGF)"/>
            <person name="Lucas S."/>
            <person name="Han J."/>
            <person name="Lapidus A."/>
            <person name="Cheng J.-F."/>
            <person name="Goodwin L."/>
            <person name="Pitluck S."/>
            <person name="Peters L."/>
            <person name="Ovchinnikova G."/>
            <person name="Lu M."/>
            <person name="Land M.L."/>
            <person name="Hauser L."/>
            <person name="Pester M."/>
            <person name="Spring S."/>
            <person name="Ollivier B."/>
            <person name="Rattei T."/>
            <person name="Klenk H.-P."/>
            <person name="Wagner M."/>
            <person name="Loy A."/>
            <person name="Woyke T.J."/>
        </authorList>
    </citation>
    <scope>NUCLEOTIDE SEQUENCE [LARGE SCALE GENOMIC DNA]</scope>
    <source>
        <strain evidence="1 2">DSM 17734</strain>
    </source>
</reference>
<evidence type="ECO:0000313" key="2">
    <source>
        <dbReference type="Proteomes" id="UP000005104"/>
    </source>
</evidence>
<gene>
    <name evidence="1" type="ORF">DesyoDRAFT_3366</name>
</gene>
<keyword evidence="2" id="KW-1185">Reference proteome</keyword>
<protein>
    <submittedName>
        <fullName evidence="1">Uncharacterized protein</fullName>
    </submittedName>
</protein>
<dbReference type="EMBL" id="CM001441">
    <property type="protein sequence ID" value="EHQ90391.1"/>
    <property type="molecule type" value="Genomic_DNA"/>
</dbReference>
<name>H5Y5E1_9FIRM</name>
<dbReference type="Proteomes" id="UP000005104">
    <property type="component" value="Chromosome"/>
</dbReference>
<accession>H5Y5E1</accession>
<dbReference type="HOGENOM" id="CLU_3182826_0_0_9"/>
<organism evidence="1 2">
    <name type="scientific">Desulfosporosinus youngiae DSM 17734</name>
    <dbReference type="NCBI Taxonomy" id="768710"/>
    <lineage>
        <taxon>Bacteria</taxon>
        <taxon>Bacillati</taxon>
        <taxon>Bacillota</taxon>
        <taxon>Clostridia</taxon>
        <taxon>Eubacteriales</taxon>
        <taxon>Desulfitobacteriaceae</taxon>
        <taxon>Desulfosporosinus</taxon>
    </lineage>
</organism>